<dbReference type="AlphaFoldDB" id="A0A3S4BAI4"/>
<dbReference type="PANTHER" id="PTHR31313:SF85">
    <property type="entry name" value="ZN(II)2CYS6 TRANSCRIPTION FACTOR (EUROFUNG)"/>
    <property type="match status" value="1"/>
</dbReference>
<keyword evidence="2" id="KW-0479">Metal-binding</keyword>
<dbReference type="EMBL" id="OUUZ01000017">
    <property type="protein sequence ID" value="SPQ26367.1"/>
    <property type="molecule type" value="Genomic_DNA"/>
</dbReference>
<gene>
    <name evidence="10" type="ORF">TT172_LOCUS8786</name>
</gene>
<keyword evidence="6" id="KW-0804">Transcription</keyword>
<evidence type="ECO:0000256" key="3">
    <source>
        <dbReference type="ARBA" id="ARBA00022833"/>
    </source>
</evidence>
<dbReference type="InterPro" id="IPR001138">
    <property type="entry name" value="Zn2Cys6_DnaBD"/>
</dbReference>
<dbReference type="PROSITE" id="PS00463">
    <property type="entry name" value="ZN2_CY6_FUNGAL_1"/>
    <property type="match status" value="1"/>
</dbReference>
<feature type="region of interest" description="Disordered" evidence="8">
    <location>
        <begin position="232"/>
        <end position="258"/>
    </location>
</feature>
<feature type="domain" description="Zn(2)-C6 fungal-type" evidence="9">
    <location>
        <begin position="74"/>
        <end position="104"/>
    </location>
</feature>
<feature type="compositionally biased region" description="Polar residues" evidence="8">
    <location>
        <begin position="44"/>
        <end position="62"/>
    </location>
</feature>
<dbReference type="InterPro" id="IPR007219">
    <property type="entry name" value="XnlR_reg_dom"/>
</dbReference>
<feature type="region of interest" description="Disordered" evidence="8">
    <location>
        <begin position="683"/>
        <end position="711"/>
    </location>
</feature>
<evidence type="ECO:0000259" key="9">
    <source>
        <dbReference type="PROSITE" id="PS50048"/>
    </source>
</evidence>
<dbReference type="GO" id="GO:0003677">
    <property type="term" value="F:DNA binding"/>
    <property type="evidence" value="ECO:0007669"/>
    <property type="project" value="UniProtKB-KW"/>
</dbReference>
<protein>
    <submittedName>
        <fullName evidence="10">6b4b66b8-1e2c-43c6-9668-1801efe822a1</fullName>
    </submittedName>
</protein>
<dbReference type="InterPro" id="IPR036864">
    <property type="entry name" value="Zn2-C6_fun-type_DNA-bd_sf"/>
</dbReference>
<reference evidence="10 11" key="1">
    <citation type="submission" date="2018-04" db="EMBL/GenBank/DDBJ databases">
        <authorList>
            <person name="Huttner S."/>
            <person name="Dainat J."/>
        </authorList>
    </citation>
    <scope>NUCLEOTIDE SEQUENCE [LARGE SCALE GENOMIC DNA]</scope>
</reference>
<accession>A0A3S4BAI4</accession>
<dbReference type="Pfam" id="PF04082">
    <property type="entry name" value="Fungal_trans"/>
    <property type="match status" value="1"/>
</dbReference>
<evidence type="ECO:0000256" key="6">
    <source>
        <dbReference type="ARBA" id="ARBA00023163"/>
    </source>
</evidence>
<evidence type="ECO:0000256" key="1">
    <source>
        <dbReference type="ARBA" id="ARBA00004123"/>
    </source>
</evidence>
<evidence type="ECO:0000313" key="11">
    <source>
        <dbReference type="Proteomes" id="UP000289323"/>
    </source>
</evidence>
<dbReference type="PANTHER" id="PTHR31313">
    <property type="entry name" value="TY1 ENHANCER ACTIVATOR"/>
    <property type="match status" value="1"/>
</dbReference>
<dbReference type="GO" id="GO:0006351">
    <property type="term" value="P:DNA-templated transcription"/>
    <property type="evidence" value="ECO:0007669"/>
    <property type="project" value="InterPro"/>
</dbReference>
<dbReference type="SMART" id="SM00906">
    <property type="entry name" value="Fungal_trans"/>
    <property type="match status" value="1"/>
</dbReference>
<keyword evidence="4" id="KW-0805">Transcription regulation</keyword>
<feature type="region of interest" description="Disordered" evidence="8">
    <location>
        <begin position="131"/>
        <end position="182"/>
    </location>
</feature>
<keyword evidence="3" id="KW-0862">Zinc</keyword>
<feature type="compositionally biased region" description="Low complexity" evidence="8">
    <location>
        <begin position="246"/>
        <end position="256"/>
    </location>
</feature>
<dbReference type="CDD" id="cd12148">
    <property type="entry name" value="fungal_TF_MHR"/>
    <property type="match status" value="1"/>
</dbReference>
<evidence type="ECO:0000256" key="7">
    <source>
        <dbReference type="ARBA" id="ARBA00023242"/>
    </source>
</evidence>
<evidence type="ECO:0000256" key="8">
    <source>
        <dbReference type="SAM" id="MobiDB-lite"/>
    </source>
</evidence>
<dbReference type="SMART" id="SM00066">
    <property type="entry name" value="GAL4"/>
    <property type="match status" value="1"/>
</dbReference>
<evidence type="ECO:0000313" key="10">
    <source>
        <dbReference type="EMBL" id="SPQ26367.1"/>
    </source>
</evidence>
<feature type="region of interest" description="Disordered" evidence="8">
    <location>
        <begin position="37"/>
        <end position="66"/>
    </location>
</feature>
<dbReference type="GO" id="GO:0000981">
    <property type="term" value="F:DNA-binding transcription factor activity, RNA polymerase II-specific"/>
    <property type="evidence" value="ECO:0007669"/>
    <property type="project" value="InterPro"/>
</dbReference>
<dbReference type="Gene3D" id="4.10.240.10">
    <property type="entry name" value="Zn(2)-C6 fungal-type DNA-binding domain"/>
    <property type="match status" value="1"/>
</dbReference>
<evidence type="ECO:0000256" key="2">
    <source>
        <dbReference type="ARBA" id="ARBA00022723"/>
    </source>
</evidence>
<feature type="region of interest" description="Disordered" evidence="8">
    <location>
        <begin position="1"/>
        <end position="23"/>
    </location>
</feature>
<dbReference type="Pfam" id="PF00172">
    <property type="entry name" value="Zn_clus"/>
    <property type="match status" value="1"/>
</dbReference>
<sequence length="768" mass="84329">MPCFVAPSSRKTSKYDETTGGRCSGMETEALRLGEDAVSAREQAGTSPSQTAGSATSKVSTRSRNEKRAYRGLTCANCRARKVRCGGGQPSCKTCEVYNDKCRYDRVPPLSQVMAMAKRLQEAEQTIARLRAQAEASRSPRVDARSSLSSPLPQLAPTTGPPSLSPFTPSAPSEPAVTAPPANVVPAREPAAFRSDGPSVNTPTAYLEAPNSQALPPDLSVDENGEIQYLGPTSAVHDPHKRKRVSATTQASSAATGDLSRRDVRSALMTYAEEAKIWEEFALGNASLQTGIPRQIIAKLLHIHWTWVSPMFMYVYRPAFVRDMATRGRYYSELLLTVICAHASKYQDSNYTEFLLARVRSLLGSAIQQPSSIPTVQALLQLSAYELARGSISQAWVYSGIAFRMASDLGLQHSDAGIHGLGPVDVELRKRLFWSCYFWDKATSLYTGRLPAVTELPQESSLDLLDDSMELERWTPYYGDSVNLAKFAQTPYPPSTSHAVSCFSNSCKLSIIINDIIVQLYSRRSRAITESALRDIRTRLDDWRTASPAHLRYDPDALPSVSPPPHIVSQNLLYYTTVILAHRPFWSVAAYYQVCITAAQNIEKLLLLLESTFGLNHITYLMGYCIYTGASVVLEDAKRSNQGTEHPVLRTFLRALNAGTRRCPLLERSINIIVRGLSRTSFDQPNVPPDSSAASCHLDGGPHTAPDASGTHPNPYIPAFPYFEPSSPQDFNPETYLSGVNAFGFLDCFPEMQLDTGGELGPLYNGRS</sequence>
<keyword evidence="7" id="KW-0539">Nucleus</keyword>
<keyword evidence="5" id="KW-0238">DNA-binding</keyword>
<evidence type="ECO:0000256" key="5">
    <source>
        <dbReference type="ARBA" id="ARBA00023125"/>
    </source>
</evidence>
<dbReference type="GO" id="GO:0005634">
    <property type="term" value="C:nucleus"/>
    <property type="evidence" value="ECO:0007669"/>
    <property type="project" value="UniProtKB-SubCell"/>
</dbReference>
<name>A0A3S4BAI4_9PEZI</name>
<proteinExistence type="predicted"/>
<evidence type="ECO:0000256" key="4">
    <source>
        <dbReference type="ARBA" id="ARBA00023015"/>
    </source>
</evidence>
<comment type="subcellular location">
    <subcellularLocation>
        <location evidence="1">Nucleus</location>
    </subcellularLocation>
</comment>
<dbReference type="Proteomes" id="UP000289323">
    <property type="component" value="Unassembled WGS sequence"/>
</dbReference>
<dbReference type="PROSITE" id="PS50048">
    <property type="entry name" value="ZN2_CY6_FUNGAL_2"/>
    <property type="match status" value="1"/>
</dbReference>
<dbReference type="SUPFAM" id="SSF57701">
    <property type="entry name" value="Zn2/Cys6 DNA-binding domain"/>
    <property type="match status" value="1"/>
</dbReference>
<dbReference type="GO" id="GO:0008270">
    <property type="term" value="F:zinc ion binding"/>
    <property type="evidence" value="ECO:0007669"/>
    <property type="project" value="InterPro"/>
</dbReference>
<organism evidence="10 11">
    <name type="scientific">Thermothielavioides terrestris</name>
    <dbReference type="NCBI Taxonomy" id="2587410"/>
    <lineage>
        <taxon>Eukaryota</taxon>
        <taxon>Fungi</taxon>
        <taxon>Dikarya</taxon>
        <taxon>Ascomycota</taxon>
        <taxon>Pezizomycotina</taxon>
        <taxon>Sordariomycetes</taxon>
        <taxon>Sordariomycetidae</taxon>
        <taxon>Sordariales</taxon>
        <taxon>Chaetomiaceae</taxon>
        <taxon>Thermothielavioides</taxon>
    </lineage>
</organism>
<dbReference type="InterPro" id="IPR051615">
    <property type="entry name" value="Transcr_Regulatory_Elem"/>
</dbReference>
<dbReference type="CDD" id="cd00067">
    <property type="entry name" value="GAL4"/>
    <property type="match status" value="1"/>
</dbReference>